<dbReference type="SUPFAM" id="SSF51735">
    <property type="entry name" value="NAD(P)-binding Rossmann-fold domains"/>
    <property type="match status" value="1"/>
</dbReference>
<dbReference type="Gene3D" id="3.40.50.720">
    <property type="entry name" value="NAD(P)-binding Rossmann-like Domain"/>
    <property type="match status" value="1"/>
</dbReference>
<comment type="catalytic activity">
    <reaction evidence="1 10">
        <text>UDP-alpha-D-glucose = UDP-alpha-D-galactose</text>
        <dbReference type="Rhea" id="RHEA:22168"/>
        <dbReference type="ChEBI" id="CHEBI:58885"/>
        <dbReference type="ChEBI" id="CHEBI:66914"/>
        <dbReference type="EC" id="5.1.3.2"/>
    </reaction>
</comment>
<evidence type="ECO:0000256" key="8">
    <source>
        <dbReference type="ARBA" id="ARBA00023235"/>
    </source>
</evidence>
<dbReference type="InterPro" id="IPR001509">
    <property type="entry name" value="Epimerase_deHydtase"/>
</dbReference>
<dbReference type="CDD" id="cd05247">
    <property type="entry name" value="UDP_G4E_1_SDR_e"/>
    <property type="match status" value="1"/>
</dbReference>
<dbReference type="EMBL" id="CADCSZ010000153">
    <property type="protein sequence ID" value="CAA9254276.1"/>
    <property type="molecule type" value="Genomic_DNA"/>
</dbReference>
<comment type="similarity">
    <text evidence="4 10">Belongs to the NAD(P)-dependent epimerase/dehydratase family.</text>
</comment>
<dbReference type="NCBIfam" id="TIGR01179">
    <property type="entry name" value="galE"/>
    <property type="match status" value="1"/>
</dbReference>
<evidence type="ECO:0000313" key="12">
    <source>
        <dbReference type="EMBL" id="CAA9254276.1"/>
    </source>
</evidence>
<dbReference type="InterPro" id="IPR005886">
    <property type="entry name" value="UDP_G4E"/>
</dbReference>
<dbReference type="Gene3D" id="3.90.25.10">
    <property type="entry name" value="UDP-galactose 4-epimerase, domain 1"/>
    <property type="match status" value="1"/>
</dbReference>
<evidence type="ECO:0000256" key="3">
    <source>
        <dbReference type="ARBA" id="ARBA00004947"/>
    </source>
</evidence>
<dbReference type="Pfam" id="PF01370">
    <property type="entry name" value="Epimerase"/>
    <property type="match status" value="1"/>
</dbReference>
<dbReference type="UniPathway" id="UPA00214"/>
<organism evidence="12">
    <name type="scientific">uncultured Acidimicrobiales bacterium</name>
    <dbReference type="NCBI Taxonomy" id="310071"/>
    <lineage>
        <taxon>Bacteria</taxon>
        <taxon>Bacillati</taxon>
        <taxon>Actinomycetota</taxon>
        <taxon>Acidimicrobiia</taxon>
        <taxon>Acidimicrobiales</taxon>
        <taxon>environmental samples</taxon>
    </lineage>
</organism>
<accession>A0A6J4IME5</accession>
<dbReference type="GO" id="GO:0033499">
    <property type="term" value="P:galactose catabolic process via UDP-galactose, Leloir pathway"/>
    <property type="evidence" value="ECO:0007669"/>
    <property type="project" value="TreeGrafter"/>
</dbReference>
<name>A0A6J4IME5_9ACTN</name>
<dbReference type="EC" id="5.1.3.2" evidence="5 10"/>
<comment type="subunit">
    <text evidence="10">Homodimer.</text>
</comment>
<comment type="pathway">
    <text evidence="3 10">Carbohydrate metabolism; galactose metabolism.</text>
</comment>
<dbReference type="GO" id="GO:0003978">
    <property type="term" value="F:UDP-glucose 4-epimerase activity"/>
    <property type="evidence" value="ECO:0007669"/>
    <property type="project" value="UniProtKB-UniRule"/>
</dbReference>
<evidence type="ECO:0000256" key="2">
    <source>
        <dbReference type="ARBA" id="ARBA00001911"/>
    </source>
</evidence>
<dbReference type="AlphaFoldDB" id="A0A6J4IME5"/>
<feature type="domain" description="NAD-dependent epimerase/dehydratase" evidence="11">
    <location>
        <begin position="3"/>
        <end position="251"/>
    </location>
</feature>
<keyword evidence="9 10" id="KW-0119">Carbohydrate metabolism</keyword>
<evidence type="ECO:0000256" key="4">
    <source>
        <dbReference type="ARBA" id="ARBA00007637"/>
    </source>
</evidence>
<sequence length="327" mass="34832">MTVLVTGGAGYIGAHTTRALVAGGHEVVVLDSLELGHREMVGEVPLVVGDIADEGLVAAVVREHGVDSCIHFAAYKAAGESMEQPGRYFANNVAGTNALLGALQRGGVDAVVFSSSCAVYGTPEHLPVNEDTPIHPESPYGESKLLVERMLAWYDTCLDVRSMRLRYFNAAGASADGTIGEDWTMTLNLVPLAMKALLGARPPLAVFGTDYPTRDGTAIRDYIHVDDLADAHVRALEHLRRGGPSAILNLGTGTGSTVREVLAAAERAAGRPVPSEDVGRRLGDPAAIWADASRAAELLGWRATRDLDEIVSSAWAWHSRHEHHGSY</sequence>
<evidence type="ECO:0000256" key="7">
    <source>
        <dbReference type="ARBA" id="ARBA00023027"/>
    </source>
</evidence>
<evidence type="ECO:0000256" key="1">
    <source>
        <dbReference type="ARBA" id="ARBA00000083"/>
    </source>
</evidence>
<proteinExistence type="inferred from homology"/>
<evidence type="ECO:0000256" key="10">
    <source>
        <dbReference type="RuleBase" id="RU366046"/>
    </source>
</evidence>
<comment type="cofactor">
    <cofactor evidence="2 10">
        <name>NAD(+)</name>
        <dbReference type="ChEBI" id="CHEBI:57540"/>
    </cofactor>
</comment>
<dbReference type="InterPro" id="IPR036291">
    <property type="entry name" value="NAD(P)-bd_dom_sf"/>
</dbReference>
<evidence type="ECO:0000256" key="9">
    <source>
        <dbReference type="ARBA" id="ARBA00023277"/>
    </source>
</evidence>
<keyword evidence="7 10" id="KW-0520">NAD</keyword>
<protein>
    <recommendedName>
        <fullName evidence="6 10">UDP-glucose 4-epimerase</fullName>
        <ecNumber evidence="5 10">5.1.3.2</ecNumber>
    </recommendedName>
</protein>
<dbReference type="PANTHER" id="PTHR43725:SF53">
    <property type="entry name" value="UDP-ARABINOSE 4-EPIMERASE 1"/>
    <property type="match status" value="1"/>
</dbReference>
<evidence type="ECO:0000256" key="5">
    <source>
        <dbReference type="ARBA" id="ARBA00013189"/>
    </source>
</evidence>
<dbReference type="PANTHER" id="PTHR43725">
    <property type="entry name" value="UDP-GLUCOSE 4-EPIMERASE"/>
    <property type="match status" value="1"/>
</dbReference>
<reference evidence="12" key="1">
    <citation type="submission" date="2020-02" db="EMBL/GenBank/DDBJ databases">
        <authorList>
            <person name="Meier V. D."/>
        </authorList>
    </citation>
    <scope>NUCLEOTIDE SEQUENCE</scope>
    <source>
        <strain evidence="12">AVDCRST_MAG76</strain>
    </source>
</reference>
<evidence type="ECO:0000259" key="11">
    <source>
        <dbReference type="Pfam" id="PF01370"/>
    </source>
</evidence>
<keyword evidence="8 10" id="KW-0413">Isomerase</keyword>
<gene>
    <name evidence="12" type="ORF">AVDCRST_MAG76-2451</name>
</gene>
<evidence type="ECO:0000256" key="6">
    <source>
        <dbReference type="ARBA" id="ARBA00018569"/>
    </source>
</evidence>